<dbReference type="Gene3D" id="2.60.260.20">
    <property type="entry name" value="Urease metallochaperone UreE, N-terminal domain"/>
    <property type="match status" value="1"/>
</dbReference>
<accession>A0A822Y6P5</accession>
<evidence type="ECO:0000259" key="1">
    <source>
        <dbReference type="Pfam" id="PF01556"/>
    </source>
</evidence>
<dbReference type="Pfam" id="PF01556">
    <property type="entry name" value="DnaJ_C"/>
    <property type="match status" value="1"/>
</dbReference>
<dbReference type="SUPFAM" id="SSF49493">
    <property type="entry name" value="HSP40/DnaJ peptide-binding domain"/>
    <property type="match status" value="1"/>
</dbReference>
<dbReference type="InterPro" id="IPR002939">
    <property type="entry name" value="DnaJ_C"/>
</dbReference>
<gene>
    <name evidence="2" type="ORF">HUJ06_026742</name>
</gene>
<reference evidence="2 3" key="1">
    <citation type="journal article" date="2020" name="Mol. Biol. Evol.">
        <title>Distinct Expression and Methylation Patterns for Genes with Different Fates following a Single Whole-Genome Duplication in Flowering Plants.</title>
        <authorList>
            <person name="Shi T."/>
            <person name="Rahmani R.S."/>
            <person name="Gugger P.F."/>
            <person name="Wang M."/>
            <person name="Li H."/>
            <person name="Zhang Y."/>
            <person name="Li Z."/>
            <person name="Wang Q."/>
            <person name="Van de Peer Y."/>
            <person name="Marchal K."/>
            <person name="Chen J."/>
        </authorList>
    </citation>
    <scope>NUCLEOTIDE SEQUENCE [LARGE SCALE GENOMIC DNA]</scope>
    <source>
        <tissue evidence="2">Leaf</tissue>
    </source>
</reference>
<dbReference type="EMBL" id="DUZY01000001">
    <property type="protein sequence ID" value="DAD25278.1"/>
    <property type="molecule type" value="Genomic_DNA"/>
</dbReference>
<feature type="domain" description="Chaperone DnaJ C-terminal" evidence="1">
    <location>
        <begin position="123"/>
        <end position="157"/>
    </location>
</feature>
<dbReference type="PANTHER" id="PTHR43888">
    <property type="entry name" value="DNAJ-LIKE-2, ISOFORM A-RELATED"/>
    <property type="match status" value="1"/>
</dbReference>
<dbReference type="GO" id="GO:0051082">
    <property type="term" value="F:unfolded protein binding"/>
    <property type="evidence" value="ECO:0007669"/>
    <property type="project" value="InterPro"/>
</dbReference>
<evidence type="ECO:0000313" key="2">
    <source>
        <dbReference type="EMBL" id="DAD25278.1"/>
    </source>
</evidence>
<comment type="caution">
    <text evidence="2">The sequence shown here is derived from an EMBL/GenBank/DDBJ whole genome shotgun (WGS) entry which is preliminary data.</text>
</comment>
<proteinExistence type="predicted"/>
<evidence type="ECO:0000313" key="3">
    <source>
        <dbReference type="Proteomes" id="UP000607653"/>
    </source>
</evidence>
<dbReference type="GO" id="GO:0030544">
    <property type="term" value="F:Hsp70 protein binding"/>
    <property type="evidence" value="ECO:0007669"/>
    <property type="project" value="InterPro"/>
</dbReference>
<protein>
    <recommendedName>
        <fullName evidence="1">Chaperone DnaJ C-terminal domain-containing protein</fullName>
    </recommendedName>
</protein>
<dbReference type="InterPro" id="IPR008971">
    <property type="entry name" value="HSP40/DnaJ_pept-bd"/>
</dbReference>
<sequence length="173" mass="19774">MLHFSRVLQGSFEVAVIHAYGGARIFRELREKMASQVSTTISQMNSQLAVVYLRILRCTKGTNVLLSPKFWTQLMTSAPVSVTYWMAVTIRTWLDQKEVFHICTTPHERFRKEGNDRYNNTGITKPKEVMKFKGQGMPLHLSTKKGDLYVTFEVLFPSSLIEDQKTKIKAALG</sequence>
<dbReference type="Proteomes" id="UP000607653">
    <property type="component" value="Unassembled WGS sequence"/>
</dbReference>
<dbReference type="AlphaFoldDB" id="A0A822Y6P5"/>
<name>A0A822Y6P5_NELNU</name>
<dbReference type="GO" id="GO:0006457">
    <property type="term" value="P:protein folding"/>
    <property type="evidence" value="ECO:0007669"/>
    <property type="project" value="InterPro"/>
</dbReference>
<organism evidence="2 3">
    <name type="scientific">Nelumbo nucifera</name>
    <name type="common">Sacred lotus</name>
    <dbReference type="NCBI Taxonomy" id="4432"/>
    <lineage>
        <taxon>Eukaryota</taxon>
        <taxon>Viridiplantae</taxon>
        <taxon>Streptophyta</taxon>
        <taxon>Embryophyta</taxon>
        <taxon>Tracheophyta</taxon>
        <taxon>Spermatophyta</taxon>
        <taxon>Magnoliopsida</taxon>
        <taxon>Proteales</taxon>
        <taxon>Nelumbonaceae</taxon>
        <taxon>Nelumbo</taxon>
    </lineage>
</organism>
<keyword evidence="3" id="KW-1185">Reference proteome</keyword>
<dbReference type="InterPro" id="IPR044713">
    <property type="entry name" value="DNJA1/2-like"/>
</dbReference>